<keyword evidence="1" id="KW-0479">Metal-binding</keyword>
<reference evidence="3 4" key="1">
    <citation type="journal article" date="2019" name="Sci. Rep.">
        <title>Orb-weaving spider Araneus ventricosus genome elucidates the spidroin gene catalogue.</title>
        <authorList>
            <person name="Kono N."/>
            <person name="Nakamura H."/>
            <person name="Ohtoshi R."/>
            <person name="Moran D.A.P."/>
            <person name="Shinohara A."/>
            <person name="Yoshida Y."/>
            <person name="Fujiwara M."/>
            <person name="Mori M."/>
            <person name="Tomita M."/>
            <person name="Arakawa K."/>
        </authorList>
    </citation>
    <scope>NUCLEOTIDE SEQUENCE [LARGE SCALE GENOMIC DNA]</scope>
</reference>
<protein>
    <recommendedName>
        <fullName evidence="2">CCHC-type domain-containing protein</fullName>
    </recommendedName>
</protein>
<dbReference type="InterPro" id="IPR036875">
    <property type="entry name" value="Znf_CCHC_sf"/>
</dbReference>
<evidence type="ECO:0000259" key="2">
    <source>
        <dbReference type="PROSITE" id="PS50158"/>
    </source>
</evidence>
<dbReference type="EMBL" id="BGPR01016039">
    <property type="protein sequence ID" value="GBN71603.1"/>
    <property type="molecule type" value="Genomic_DNA"/>
</dbReference>
<sequence length="207" mass="23979">MHNKNLGSTWKNFAYVLRSFFNEWVNGVKVDSFENLSDLIITDQIERKVSQAEKDHFIDDWPKLNSPADLVENLDDYDALRSTFRRKQPRRKGHYDKRNSFKDDPAITTNKKKKLYGITHNERGEPKCFNCSNFGHIARNCSLPKSVLISREYNETGHKTINCVAKETNHSTDESLSVRRVGEISEESNSYLNKAKLNNYVNAQAFN</sequence>
<proteinExistence type="predicted"/>
<keyword evidence="4" id="KW-1185">Reference proteome</keyword>
<dbReference type="Gene3D" id="4.10.60.10">
    <property type="entry name" value="Zinc finger, CCHC-type"/>
    <property type="match status" value="1"/>
</dbReference>
<name>A0A4Y2R7C5_ARAVE</name>
<dbReference type="SUPFAM" id="SSF57756">
    <property type="entry name" value="Retrovirus zinc finger-like domains"/>
    <property type="match status" value="1"/>
</dbReference>
<dbReference type="Proteomes" id="UP000499080">
    <property type="component" value="Unassembled WGS sequence"/>
</dbReference>
<accession>A0A4Y2R7C5</accession>
<dbReference type="Pfam" id="PF00098">
    <property type="entry name" value="zf-CCHC"/>
    <property type="match status" value="1"/>
</dbReference>
<dbReference type="PANTHER" id="PTHR46888">
    <property type="entry name" value="ZINC KNUCKLE DOMAINCONTAINING PROTEIN-RELATED"/>
    <property type="match status" value="1"/>
</dbReference>
<dbReference type="InterPro" id="IPR001878">
    <property type="entry name" value="Znf_CCHC"/>
</dbReference>
<evidence type="ECO:0000313" key="3">
    <source>
        <dbReference type="EMBL" id="GBN71603.1"/>
    </source>
</evidence>
<dbReference type="AlphaFoldDB" id="A0A4Y2R7C5"/>
<gene>
    <name evidence="3" type="ORF">AVEN_44013_1</name>
</gene>
<dbReference type="GO" id="GO:0008270">
    <property type="term" value="F:zinc ion binding"/>
    <property type="evidence" value="ECO:0007669"/>
    <property type="project" value="UniProtKB-KW"/>
</dbReference>
<dbReference type="OrthoDB" id="8067401at2759"/>
<evidence type="ECO:0000313" key="4">
    <source>
        <dbReference type="Proteomes" id="UP000499080"/>
    </source>
</evidence>
<evidence type="ECO:0000256" key="1">
    <source>
        <dbReference type="PROSITE-ProRule" id="PRU00047"/>
    </source>
</evidence>
<keyword evidence="1" id="KW-0863">Zinc-finger</keyword>
<dbReference type="GO" id="GO:0003676">
    <property type="term" value="F:nucleic acid binding"/>
    <property type="evidence" value="ECO:0007669"/>
    <property type="project" value="InterPro"/>
</dbReference>
<comment type="caution">
    <text evidence="3">The sequence shown here is derived from an EMBL/GenBank/DDBJ whole genome shotgun (WGS) entry which is preliminary data.</text>
</comment>
<keyword evidence="1" id="KW-0862">Zinc</keyword>
<dbReference type="PROSITE" id="PS50158">
    <property type="entry name" value="ZF_CCHC"/>
    <property type="match status" value="1"/>
</dbReference>
<feature type="domain" description="CCHC-type" evidence="2">
    <location>
        <begin position="127"/>
        <end position="141"/>
    </location>
</feature>
<organism evidence="3 4">
    <name type="scientific">Araneus ventricosus</name>
    <name type="common">Orbweaver spider</name>
    <name type="synonym">Epeira ventricosa</name>
    <dbReference type="NCBI Taxonomy" id="182803"/>
    <lineage>
        <taxon>Eukaryota</taxon>
        <taxon>Metazoa</taxon>
        <taxon>Ecdysozoa</taxon>
        <taxon>Arthropoda</taxon>
        <taxon>Chelicerata</taxon>
        <taxon>Arachnida</taxon>
        <taxon>Araneae</taxon>
        <taxon>Araneomorphae</taxon>
        <taxon>Entelegynae</taxon>
        <taxon>Araneoidea</taxon>
        <taxon>Araneidae</taxon>
        <taxon>Araneus</taxon>
    </lineage>
</organism>
<dbReference type="PANTHER" id="PTHR46888:SF1">
    <property type="entry name" value="RIBONUCLEASE H"/>
    <property type="match status" value="1"/>
</dbReference>